<dbReference type="VEuPathDB" id="FungiDB:BO71DRAFT_416089"/>
<dbReference type="SUPFAM" id="SSF51905">
    <property type="entry name" value="FAD/NAD(P)-binding domain"/>
    <property type="match status" value="2"/>
</dbReference>
<dbReference type="InterPro" id="IPR036188">
    <property type="entry name" value="FAD/NAD-bd_sf"/>
</dbReference>
<proteinExistence type="predicted"/>
<keyword evidence="3" id="KW-1185">Reference proteome</keyword>
<dbReference type="STRING" id="1448320.A0A319DWR7"/>
<protein>
    <recommendedName>
        <fullName evidence="1">FAD/NAD(P)-binding domain-containing protein</fullName>
    </recommendedName>
</protein>
<evidence type="ECO:0000259" key="1">
    <source>
        <dbReference type="Pfam" id="PF07992"/>
    </source>
</evidence>
<dbReference type="GO" id="GO:0004174">
    <property type="term" value="F:electron-transferring-flavoprotein dehydrogenase activity"/>
    <property type="evidence" value="ECO:0007669"/>
    <property type="project" value="TreeGrafter"/>
</dbReference>
<dbReference type="EMBL" id="KZ825809">
    <property type="protein sequence ID" value="PYH98627.1"/>
    <property type="molecule type" value="Genomic_DNA"/>
</dbReference>
<dbReference type="GO" id="GO:0005737">
    <property type="term" value="C:cytoplasm"/>
    <property type="evidence" value="ECO:0007669"/>
    <property type="project" value="TreeGrafter"/>
</dbReference>
<dbReference type="Gene3D" id="3.50.50.60">
    <property type="entry name" value="FAD/NAD(P)-binding domain"/>
    <property type="match status" value="2"/>
</dbReference>
<dbReference type="InterPro" id="IPR023753">
    <property type="entry name" value="FAD/NAD-binding_dom"/>
</dbReference>
<sequence>MSAAQTLLSLKDGEQIQFKSYGNYAHLDNAPRVDNLRVTILDERDGFAHTIGTPLAHVSPVSATHMWKRYCSLSQMRRPDVKFPQANNHLNYMVVSTGSIREWPVAPRASNFAGHVKDACSFSQKIEAAQMLGVVVVGGGAVGVEFAGKVKARYPRTDVTLIHSRGQLLSKEPLPDEFKARTLHLLLEEGVRQVRLTSGGHIHAGLVISAVTSVTPSTSFLPPAVLAADGSGDLALSNCVFAAGDIVDKPGIRLGGSAMIMGCVAAANIYSSILVLEPGALLVLEDCPEIRPHMALSIGTNIVCYAGDNGAIQYGKALAQSFFGGDLGWQRVLENLGLGSST</sequence>
<dbReference type="AlphaFoldDB" id="A0A319DWR7"/>
<reference evidence="2 3" key="1">
    <citation type="submission" date="2018-02" db="EMBL/GenBank/DDBJ databases">
        <title>The genomes of Aspergillus section Nigri reveals drivers in fungal speciation.</title>
        <authorList>
            <consortium name="DOE Joint Genome Institute"/>
            <person name="Vesth T.C."/>
            <person name="Nybo J."/>
            <person name="Theobald S."/>
            <person name="Brandl J."/>
            <person name="Frisvad J.C."/>
            <person name="Nielsen K.F."/>
            <person name="Lyhne E.K."/>
            <person name="Kogle M.E."/>
            <person name="Kuo A."/>
            <person name="Riley R."/>
            <person name="Clum A."/>
            <person name="Nolan M."/>
            <person name="Lipzen A."/>
            <person name="Salamov A."/>
            <person name="Henrissat B."/>
            <person name="Wiebenga A."/>
            <person name="De vries R.P."/>
            <person name="Grigoriev I.V."/>
            <person name="Mortensen U.H."/>
            <person name="Andersen M.R."/>
            <person name="Baker S.E."/>
        </authorList>
    </citation>
    <scope>NUCLEOTIDE SEQUENCE [LARGE SCALE GENOMIC DNA]</scope>
    <source>
        <strain evidence="2 3">CBS 707.79</strain>
    </source>
</reference>
<evidence type="ECO:0000313" key="2">
    <source>
        <dbReference type="EMBL" id="PYH98627.1"/>
    </source>
</evidence>
<dbReference type="GO" id="GO:0050660">
    <property type="term" value="F:flavin adenine dinucleotide binding"/>
    <property type="evidence" value="ECO:0007669"/>
    <property type="project" value="TreeGrafter"/>
</dbReference>
<accession>A0A319DWR7</accession>
<dbReference type="Pfam" id="PF07992">
    <property type="entry name" value="Pyr_redox_2"/>
    <property type="match status" value="1"/>
</dbReference>
<dbReference type="PANTHER" id="PTHR43735">
    <property type="entry name" value="APOPTOSIS-INDUCING FACTOR 1"/>
    <property type="match status" value="1"/>
</dbReference>
<dbReference type="Proteomes" id="UP000247810">
    <property type="component" value="Unassembled WGS sequence"/>
</dbReference>
<organism evidence="2 3">
    <name type="scientific">Aspergillus ellipticus CBS 707.79</name>
    <dbReference type="NCBI Taxonomy" id="1448320"/>
    <lineage>
        <taxon>Eukaryota</taxon>
        <taxon>Fungi</taxon>
        <taxon>Dikarya</taxon>
        <taxon>Ascomycota</taxon>
        <taxon>Pezizomycotina</taxon>
        <taxon>Eurotiomycetes</taxon>
        <taxon>Eurotiomycetidae</taxon>
        <taxon>Eurotiales</taxon>
        <taxon>Aspergillaceae</taxon>
        <taxon>Aspergillus</taxon>
        <taxon>Aspergillus subgen. Circumdati</taxon>
    </lineage>
</organism>
<gene>
    <name evidence="2" type="ORF">BO71DRAFT_416089</name>
</gene>
<dbReference type="PANTHER" id="PTHR43735:SF24">
    <property type="entry name" value="NUCLEOTIDE-DISULPHIDE OXIDOREDUCTASE AMID-LIKE, PUTATIVE (AFU_ORTHOLOGUE AFUA_1G17180)-RELATED"/>
    <property type="match status" value="1"/>
</dbReference>
<feature type="domain" description="FAD/NAD(P)-binding" evidence="1">
    <location>
        <begin position="91"/>
        <end position="194"/>
    </location>
</feature>
<dbReference type="OrthoDB" id="202203at2759"/>
<evidence type="ECO:0000313" key="3">
    <source>
        <dbReference type="Proteomes" id="UP000247810"/>
    </source>
</evidence>
<name>A0A319DWR7_9EURO</name>